<keyword evidence="2" id="KW-0592">Phosphate transport</keyword>
<keyword evidence="4" id="KW-0769">Symport</keyword>
<dbReference type="PROSITE" id="PS50850">
    <property type="entry name" value="MFS"/>
    <property type="match status" value="1"/>
</dbReference>
<sequence>MVDTVPLLPHRISSEIQVGVAEKPPPPPPPTLPDLRNYDGSSFISQLIQVVFVSLAWAFDAQQIFINIFTDAAPAWHCIRGKDSPPCPSSSSPTPCGLPPQSWAWDLPVHVSVISEWSLQCSSPLVVALPATALFVGCLAGGFLLATLADSMLGRKNMLVLSCLTMSLSGVLTAASPNVWVYSAFRFLCGFGRSTVCTTALVLLSEITGEKWRGRIGVVGFVFFTLGFLSLPAIAYANRSSSWRTLYLWISIPSACYSILIHFLIQESPRWLSVRDTDATTANGFSSIKMLWERRWTFNRLTAAMIAGFGIGMVYTGMPLNVGNLGSNIYLSTVFNALAELPSSLVTFFLVGRMDRRCSVIAFTTLCGVCNLLCVVLEAEVWRMAAEVVSFFSVCTAFDVFLIYGIELFPTCVRNSAMSVIRQAIVLGGAFAPLLVALGRKRSFISGPYPVGIWNQTLSRTCG</sequence>
<evidence type="ECO:0000259" key="10">
    <source>
        <dbReference type="PROSITE" id="PS50850"/>
    </source>
</evidence>
<dbReference type="InterPro" id="IPR020846">
    <property type="entry name" value="MFS_dom"/>
</dbReference>
<feature type="transmembrane region" description="Helical" evidence="9">
    <location>
        <begin position="420"/>
        <end position="439"/>
    </location>
</feature>
<dbReference type="InterPro" id="IPR005828">
    <property type="entry name" value="MFS_sugar_transport-like"/>
</dbReference>
<dbReference type="Proteomes" id="UP001327560">
    <property type="component" value="Chromosome 8"/>
</dbReference>
<protein>
    <recommendedName>
        <fullName evidence="7">H(+)/Pi cotransporter</fullName>
    </recommendedName>
</protein>
<name>A0AAQ3L0J5_9LILI</name>
<feature type="transmembrane region" description="Helical" evidence="9">
    <location>
        <begin position="158"/>
        <end position="175"/>
    </location>
</feature>
<dbReference type="GO" id="GO:0016020">
    <property type="term" value="C:membrane"/>
    <property type="evidence" value="ECO:0007669"/>
    <property type="project" value="UniProtKB-SubCell"/>
</dbReference>
<feature type="transmembrane region" description="Helical" evidence="9">
    <location>
        <begin position="216"/>
        <end position="234"/>
    </location>
</feature>
<keyword evidence="3 9" id="KW-0812">Transmembrane</keyword>
<evidence type="ECO:0000256" key="2">
    <source>
        <dbReference type="ARBA" id="ARBA00022592"/>
    </source>
</evidence>
<proteinExistence type="inferred from homology"/>
<feature type="transmembrane region" description="Helical" evidence="9">
    <location>
        <begin position="246"/>
        <end position="265"/>
    </location>
</feature>
<evidence type="ECO:0000256" key="5">
    <source>
        <dbReference type="ARBA" id="ARBA00022989"/>
    </source>
</evidence>
<feature type="transmembrane region" description="Helical" evidence="9">
    <location>
        <begin position="388"/>
        <end position="408"/>
    </location>
</feature>
<evidence type="ECO:0000256" key="6">
    <source>
        <dbReference type="ARBA" id="ARBA00023136"/>
    </source>
</evidence>
<keyword evidence="2" id="KW-0813">Transport</keyword>
<evidence type="ECO:0000313" key="11">
    <source>
        <dbReference type="EMBL" id="WOL18115.1"/>
    </source>
</evidence>
<feature type="transmembrane region" description="Helical" evidence="9">
    <location>
        <begin position="298"/>
        <end position="317"/>
    </location>
</feature>
<dbReference type="Pfam" id="PF00083">
    <property type="entry name" value="Sugar_tr"/>
    <property type="match status" value="1"/>
</dbReference>
<dbReference type="GO" id="GO:0015293">
    <property type="term" value="F:symporter activity"/>
    <property type="evidence" value="ECO:0007669"/>
    <property type="project" value="UniProtKB-KW"/>
</dbReference>
<accession>A0AAQ3L0J5</accession>
<evidence type="ECO:0000256" key="1">
    <source>
        <dbReference type="ARBA" id="ARBA00004141"/>
    </source>
</evidence>
<feature type="transmembrane region" description="Helical" evidence="9">
    <location>
        <begin position="329"/>
        <end position="351"/>
    </location>
</feature>
<keyword evidence="6 9" id="KW-0472">Membrane</keyword>
<evidence type="ECO:0000256" key="7">
    <source>
        <dbReference type="ARBA" id="ARBA00032043"/>
    </source>
</evidence>
<reference evidence="11 12" key="1">
    <citation type="submission" date="2023-10" db="EMBL/GenBank/DDBJ databases">
        <title>Chromosome-scale genome assembly provides insights into flower coloration mechanisms of Canna indica.</title>
        <authorList>
            <person name="Li C."/>
        </authorList>
    </citation>
    <scope>NUCLEOTIDE SEQUENCE [LARGE SCALE GENOMIC DNA]</scope>
    <source>
        <tissue evidence="11">Flower</tissue>
    </source>
</reference>
<evidence type="ECO:0000313" key="12">
    <source>
        <dbReference type="Proteomes" id="UP001327560"/>
    </source>
</evidence>
<dbReference type="AlphaFoldDB" id="A0AAQ3L0J5"/>
<keyword evidence="12" id="KW-1185">Reference proteome</keyword>
<comment type="similarity">
    <text evidence="8">Belongs to the major facilitator superfamily. Phosphate:H(+) symporter (TC 2.A.1.9) family.</text>
</comment>
<evidence type="ECO:0000256" key="9">
    <source>
        <dbReference type="SAM" id="Phobius"/>
    </source>
</evidence>
<evidence type="ECO:0000256" key="4">
    <source>
        <dbReference type="ARBA" id="ARBA00022847"/>
    </source>
</evidence>
<comment type="subcellular location">
    <subcellularLocation>
        <location evidence="1">Membrane</location>
        <topology evidence="1">Multi-pass membrane protein</topology>
    </subcellularLocation>
</comment>
<organism evidence="11 12">
    <name type="scientific">Canna indica</name>
    <name type="common">Indian-shot</name>
    <dbReference type="NCBI Taxonomy" id="4628"/>
    <lineage>
        <taxon>Eukaryota</taxon>
        <taxon>Viridiplantae</taxon>
        <taxon>Streptophyta</taxon>
        <taxon>Embryophyta</taxon>
        <taxon>Tracheophyta</taxon>
        <taxon>Spermatophyta</taxon>
        <taxon>Magnoliopsida</taxon>
        <taxon>Liliopsida</taxon>
        <taxon>Zingiberales</taxon>
        <taxon>Cannaceae</taxon>
        <taxon>Canna</taxon>
    </lineage>
</organism>
<dbReference type="SUPFAM" id="SSF103473">
    <property type="entry name" value="MFS general substrate transporter"/>
    <property type="match status" value="1"/>
</dbReference>
<gene>
    <name evidence="11" type="ORF">Cni_G26908</name>
</gene>
<dbReference type="InterPro" id="IPR036259">
    <property type="entry name" value="MFS_trans_sf"/>
</dbReference>
<dbReference type="GO" id="GO:0006817">
    <property type="term" value="P:phosphate ion transport"/>
    <property type="evidence" value="ECO:0007669"/>
    <property type="project" value="UniProtKB-KW"/>
</dbReference>
<dbReference type="Gene3D" id="1.20.1250.20">
    <property type="entry name" value="MFS general substrate transporter like domains"/>
    <property type="match status" value="2"/>
</dbReference>
<keyword evidence="5 9" id="KW-1133">Transmembrane helix</keyword>
<dbReference type="EMBL" id="CP136897">
    <property type="protein sequence ID" value="WOL18115.1"/>
    <property type="molecule type" value="Genomic_DNA"/>
</dbReference>
<feature type="transmembrane region" description="Helical" evidence="9">
    <location>
        <begin position="181"/>
        <end position="204"/>
    </location>
</feature>
<dbReference type="PANTHER" id="PTHR24064">
    <property type="entry name" value="SOLUTE CARRIER FAMILY 22 MEMBER"/>
    <property type="match status" value="1"/>
</dbReference>
<feature type="domain" description="Major facilitator superfamily (MFS) profile" evidence="10">
    <location>
        <begin position="46"/>
        <end position="463"/>
    </location>
</feature>
<feature type="transmembrane region" description="Helical" evidence="9">
    <location>
        <begin position="125"/>
        <end position="146"/>
    </location>
</feature>
<evidence type="ECO:0000256" key="8">
    <source>
        <dbReference type="ARBA" id="ARBA00044504"/>
    </source>
</evidence>
<evidence type="ECO:0000256" key="3">
    <source>
        <dbReference type="ARBA" id="ARBA00022692"/>
    </source>
</evidence>